<keyword evidence="2" id="KW-1185">Reference proteome</keyword>
<sequence length="105" mass="12009">MKNDIFDQFLGFLQNLDQQEISYSLAHHRDEAIMVSVALPGERWEVEFLNDGSVEIERFISQGEISGEEALNELFSRYSDPEDVSIETNSNPNLVSMFLIPNNVQ</sequence>
<dbReference type="HOGENOM" id="CLU_182236_0_0_3"/>
<evidence type="ECO:0000313" key="1">
    <source>
        <dbReference type="EMBL" id="KEI68360.1"/>
    </source>
</evidence>
<dbReference type="AlphaFoldDB" id="A0A073CWK3"/>
<dbReference type="EMBL" id="CM002803">
    <property type="protein sequence ID" value="KEI68360.1"/>
    <property type="molecule type" value="Genomic_DNA"/>
</dbReference>
<dbReference type="STRING" id="388467.A19Y_3605"/>
<dbReference type="PATRIC" id="fig|388467.6.peg.3552"/>
<dbReference type="Proteomes" id="UP000027395">
    <property type="component" value="Chromosome"/>
</dbReference>
<name>A0A073CWK3_PLAA1</name>
<dbReference type="RefSeq" id="WP_042155751.1">
    <property type="nucleotide sequence ID" value="NZ_CM002803.1"/>
</dbReference>
<evidence type="ECO:0000313" key="2">
    <source>
        <dbReference type="Proteomes" id="UP000027395"/>
    </source>
</evidence>
<organism evidence="1 2">
    <name type="scientific">Planktothrix agardhii (strain NIVA-CYA 126/8)</name>
    <dbReference type="NCBI Taxonomy" id="388467"/>
    <lineage>
        <taxon>Bacteria</taxon>
        <taxon>Bacillati</taxon>
        <taxon>Cyanobacteriota</taxon>
        <taxon>Cyanophyceae</taxon>
        <taxon>Oscillatoriophycideae</taxon>
        <taxon>Oscillatoriales</taxon>
        <taxon>Microcoleaceae</taxon>
        <taxon>Planktothrix</taxon>
    </lineage>
</organism>
<proteinExistence type="predicted"/>
<protein>
    <submittedName>
        <fullName evidence="1">Uncharacterized protein</fullName>
    </submittedName>
</protein>
<gene>
    <name evidence="1" type="ORF">A19Y_3605</name>
</gene>
<reference evidence="1 2" key="1">
    <citation type="journal article" date="2014" name="Appl. Environ. Microbiol.">
        <title>Elucidation of insertion elements encoded on plasmids and in vitro construction of shuttle vectors from the toxic cyanobacterium Planktothrix.</title>
        <authorList>
            <person name="Christiansen G."/>
            <person name="Goesmann A."/>
            <person name="Kurmayer R."/>
        </authorList>
    </citation>
    <scope>NUCLEOTIDE SEQUENCE [LARGE SCALE GENOMIC DNA]</scope>
    <source>
        <strain evidence="1 2">NIVA-CYA 126/8</strain>
    </source>
</reference>
<dbReference type="eggNOG" id="ENOG5032YZB">
    <property type="taxonomic scope" value="Bacteria"/>
</dbReference>
<accession>A0A073CWK3</accession>